<evidence type="ECO:0000256" key="1">
    <source>
        <dbReference type="ARBA" id="ARBA00012528"/>
    </source>
</evidence>
<feature type="modified residue" description="4-aspartylphosphate" evidence="3">
    <location>
        <position position="91"/>
    </location>
</feature>
<name>A0A8G2F4C6_DESNO</name>
<dbReference type="GO" id="GO:0005886">
    <property type="term" value="C:plasma membrane"/>
    <property type="evidence" value="ECO:0007669"/>
    <property type="project" value="TreeGrafter"/>
</dbReference>
<dbReference type="PANTHER" id="PTHR45138">
    <property type="entry name" value="REGULATORY COMPONENTS OF SENSORY TRANSDUCTION SYSTEM"/>
    <property type="match status" value="1"/>
</dbReference>
<protein>
    <recommendedName>
        <fullName evidence="1">diguanylate cyclase</fullName>
        <ecNumber evidence="1">2.7.7.65</ecNumber>
    </recommendedName>
</protein>
<dbReference type="SUPFAM" id="SSF55073">
    <property type="entry name" value="Nucleotide cyclase"/>
    <property type="match status" value="1"/>
</dbReference>
<evidence type="ECO:0000256" key="3">
    <source>
        <dbReference type="PROSITE-ProRule" id="PRU00169"/>
    </source>
</evidence>
<dbReference type="InterPro" id="IPR000160">
    <property type="entry name" value="GGDEF_dom"/>
</dbReference>
<dbReference type="InterPro" id="IPR050469">
    <property type="entry name" value="Diguanylate_Cyclase"/>
</dbReference>
<dbReference type="Proteomes" id="UP000199581">
    <property type="component" value="Unassembled WGS sequence"/>
</dbReference>
<dbReference type="GO" id="GO:1902201">
    <property type="term" value="P:negative regulation of bacterial-type flagellum-dependent cell motility"/>
    <property type="evidence" value="ECO:0007669"/>
    <property type="project" value="TreeGrafter"/>
</dbReference>
<dbReference type="SMART" id="SM00267">
    <property type="entry name" value="GGDEF"/>
    <property type="match status" value="1"/>
</dbReference>
<dbReference type="InterPro" id="IPR029787">
    <property type="entry name" value="Nucleotide_cyclase"/>
</dbReference>
<comment type="caution">
    <text evidence="6">The sequence shown here is derived from an EMBL/GenBank/DDBJ whole genome shotgun (WGS) entry which is preliminary data.</text>
</comment>
<dbReference type="Gene3D" id="3.40.50.2300">
    <property type="match status" value="1"/>
</dbReference>
<dbReference type="InterPro" id="IPR011006">
    <property type="entry name" value="CheY-like_superfamily"/>
</dbReference>
<dbReference type="SMART" id="SM00448">
    <property type="entry name" value="REC"/>
    <property type="match status" value="1"/>
</dbReference>
<dbReference type="PROSITE" id="PS50110">
    <property type="entry name" value="RESPONSE_REGULATORY"/>
    <property type="match status" value="1"/>
</dbReference>
<dbReference type="Pfam" id="PF00072">
    <property type="entry name" value="Response_reg"/>
    <property type="match status" value="1"/>
</dbReference>
<reference evidence="6 7" key="1">
    <citation type="submission" date="2016-10" db="EMBL/GenBank/DDBJ databases">
        <authorList>
            <person name="Varghese N."/>
            <person name="Submissions S."/>
        </authorList>
    </citation>
    <scope>NUCLEOTIDE SEQUENCE [LARGE SCALE GENOMIC DNA]</scope>
    <source>
        <strain evidence="6 7">DSM 1741</strain>
    </source>
</reference>
<dbReference type="Gene3D" id="3.30.70.270">
    <property type="match status" value="1"/>
</dbReference>
<evidence type="ECO:0000313" key="7">
    <source>
        <dbReference type="Proteomes" id="UP000199581"/>
    </source>
</evidence>
<dbReference type="SUPFAM" id="SSF52172">
    <property type="entry name" value="CheY-like"/>
    <property type="match status" value="1"/>
</dbReference>
<accession>A0A8G2F4C6</accession>
<keyword evidence="7" id="KW-1185">Reference proteome</keyword>
<dbReference type="InterPro" id="IPR001789">
    <property type="entry name" value="Sig_transdc_resp-reg_receiver"/>
</dbReference>
<dbReference type="InterPro" id="IPR043128">
    <property type="entry name" value="Rev_trsase/Diguanyl_cyclase"/>
</dbReference>
<keyword evidence="3" id="KW-0597">Phosphoprotein</keyword>
<sequence>MIDRRCLGTLIDRKRSLTDHVRLTHEKPGGVLIAPPFPSKNTILIVDDEPVNIKALEIVLGDEHDLTYATTGEMALEMARAEPQPDLILMDIVMPGLDGFEVCAELKKDEKTRNIPVVFLTAKWETCEEAKGLELGAVDYIRKPFSPPIIRARIRNHLELKRNRDLLENLSTLDGLTNIPNRRRFDEIYVNEWTRALRTKSPLSLLFIDIDHFKNYNDLYGHMAGDDCLKAVARVLQSSLGRPADFLARFGGEEFIILLPDTSEKGCLHLAENIRDALKKLHLEHQDSSVADYLTVSIGAVTCNDIAQCDRALLLEQADKLLYQAKHDGRNCVRAKSLP</sequence>
<dbReference type="GO" id="GO:0043709">
    <property type="term" value="P:cell adhesion involved in single-species biofilm formation"/>
    <property type="evidence" value="ECO:0007669"/>
    <property type="project" value="TreeGrafter"/>
</dbReference>
<dbReference type="FunFam" id="3.30.70.270:FF:000001">
    <property type="entry name" value="Diguanylate cyclase domain protein"/>
    <property type="match status" value="1"/>
</dbReference>
<evidence type="ECO:0000259" key="5">
    <source>
        <dbReference type="PROSITE" id="PS50887"/>
    </source>
</evidence>
<evidence type="ECO:0000259" key="4">
    <source>
        <dbReference type="PROSITE" id="PS50110"/>
    </source>
</evidence>
<dbReference type="EMBL" id="FOTO01000001">
    <property type="protein sequence ID" value="SFL26236.1"/>
    <property type="molecule type" value="Genomic_DNA"/>
</dbReference>
<dbReference type="EC" id="2.7.7.65" evidence="1"/>
<evidence type="ECO:0000256" key="2">
    <source>
        <dbReference type="ARBA" id="ARBA00034247"/>
    </source>
</evidence>
<organism evidence="6 7">
    <name type="scientific">Desulfomicrobium norvegicum (strain DSM 1741 / NCIMB 8310)</name>
    <name type="common">Desulfovibrio baculatus (strain Norway 4)</name>
    <name type="synonym">Desulfovibrio desulfuricans (strain Norway 4)</name>
    <dbReference type="NCBI Taxonomy" id="52561"/>
    <lineage>
        <taxon>Bacteria</taxon>
        <taxon>Pseudomonadati</taxon>
        <taxon>Thermodesulfobacteriota</taxon>
        <taxon>Desulfovibrionia</taxon>
        <taxon>Desulfovibrionales</taxon>
        <taxon>Desulfomicrobiaceae</taxon>
        <taxon>Desulfomicrobium</taxon>
    </lineage>
</organism>
<dbReference type="AlphaFoldDB" id="A0A8G2F4C6"/>
<feature type="domain" description="Response regulatory" evidence="4">
    <location>
        <begin position="42"/>
        <end position="158"/>
    </location>
</feature>
<dbReference type="Pfam" id="PF00990">
    <property type="entry name" value="GGDEF"/>
    <property type="match status" value="1"/>
</dbReference>
<evidence type="ECO:0000313" key="6">
    <source>
        <dbReference type="EMBL" id="SFL26236.1"/>
    </source>
</evidence>
<feature type="domain" description="GGDEF" evidence="5">
    <location>
        <begin position="201"/>
        <end position="338"/>
    </location>
</feature>
<proteinExistence type="predicted"/>
<dbReference type="CDD" id="cd01949">
    <property type="entry name" value="GGDEF"/>
    <property type="match status" value="1"/>
</dbReference>
<dbReference type="PROSITE" id="PS50887">
    <property type="entry name" value="GGDEF"/>
    <property type="match status" value="1"/>
</dbReference>
<dbReference type="GO" id="GO:0052621">
    <property type="term" value="F:diguanylate cyclase activity"/>
    <property type="evidence" value="ECO:0007669"/>
    <property type="project" value="UniProtKB-EC"/>
</dbReference>
<comment type="catalytic activity">
    <reaction evidence="2">
        <text>2 GTP = 3',3'-c-di-GMP + 2 diphosphate</text>
        <dbReference type="Rhea" id="RHEA:24898"/>
        <dbReference type="ChEBI" id="CHEBI:33019"/>
        <dbReference type="ChEBI" id="CHEBI:37565"/>
        <dbReference type="ChEBI" id="CHEBI:58805"/>
        <dbReference type="EC" id="2.7.7.65"/>
    </reaction>
</comment>
<dbReference type="NCBIfam" id="TIGR00254">
    <property type="entry name" value="GGDEF"/>
    <property type="match status" value="1"/>
</dbReference>
<dbReference type="GO" id="GO:0000160">
    <property type="term" value="P:phosphorelay signal transduction system"/>
    <property type="evidence" value="ECO:0007669"/>
    <property type="project" value="InterPro"/>
</dbReference>
<gene>
    <name evidence="6" type="ORF">SAMN05421830_101217</name>
</gene>
<dbReference type="PANTHER" id="PTHR45138:SF9">
    <property type="entry name" value="DIGUANYLATE CYCLASE DGCM-RELATED"/>
    <property type="match status" value="1"/>
</dbReference>